<dbReference type="Gene3D" id="2.40.160.10">
    <property type="entry name" value="Porin"/>
    <property type="match status" value="1"/>
</dbReference>
<proteinExistence type="predicted"/>
<accession>A0A177P2P6</accession>
<organism evidence="1 2">
    <name type="scientific">Methylomonas koyamae</name>
    <dbReference type="NCBI Taxonomy" id="702114"/>
    <lineage>
        <taxon>Bacteria</taxon>
        <taxon>Pseudomonadati</taxon>
        <taxon>Pseudomonadota</taxon>
        <taxon>Gammaproteobacteria</taxon>
        <taxon>Methylococcales</taxon>
        <taxon>Methylococcaceae</taxon>
        <taxon>Methylomonas</taxon>
    </lineage>
</organism>
<gene>
    <name evidence="1" type="ORF">A1355_01585</name>
</gene>
<evidence type="ECO:0000313" key="1">
    <source>
        <dbReference type="EMBL" id="OAI23689.1"/>
    </source>
</evidence>
<protein>
    <recommendedName>
        <fullName evidence="3">Porin domain-containing protein</fullName>
    </recommendedName>
</protein>
<keyword evidence="2" id="KW-1185">Reference proteome</keyword>
<dbReference type="EMBL" id="LUUK01000056">
    <property type="protein sequence ID" value="OAI23689.1"/>
    <property type="molecule type" value="Genomic_DNA"/>
</dbReference>
<dbReference type="InterPro" id="IPR023614">
    <property type="entry name" value="Porin_dom_sf"/>
</dbReference>
<dbReference type="SUPFAM" id="SSF56935">
    <property type="entry name" value="Porins"/>
    <property type="match status" value="1"/>
</dbReference>
<dbReference type="STRING" id="702114.A1355_01585"/>
<dbReference type="RefSeq" id="WP_064025801.1">
    <property type="nucleotide sequence ID" value="NZ_LUUK01000056.1"/>
</dbReference>
<reference evidence="2" key="1">
    <citation type="submission" date="2016-03" db="EMBL/GenBank/DDBJ databases">
        <authorList>
            <person name="Heylen K."/>
            <person name="De Vos P."/>
            <person name="Vekeman B."/>
        </authorList>
    </citation>
    <scope>NUCLEOTIDE SEQUENCE [LARGE SCALE GENOMIC DNA]</scope>
    <source>
        <strain evidence="2">R-45383</strain>
    </source>
</reference>
<comment type="caution">
    <text evidence="1">The sequence shown here is derived from an EMBL/GenBank/DDBJ whole genome shotgun (WGS) entry which is preliminary data.</text>
</comment>
<dbReference type="Proteomes" id="UP000077628">
    <property type="component" value="Unassembled WGS sequence"/>
</dbReference>
<evidence type="ECO:0008006" key="3">
    <source>
        <dbReference type="Google" id="ProtNLM"/>
    </source>
</evidence>
<dbReference type="OrthoDB" id="197869at2"/>
<sequence>MKTNTLPRVAAVGLLFAAGIRAEWNIDLSDESRLRISGFGTLGLATSDQSQAELTRDIADREGISSNSSPLSADSRLGLQIDAIINPRWSATVQAVLKDRPSQSIEESLQWAFISYRPDSHWQLRVGRVGLDMGLVSDQRNIGYSYLWVRPPIEFYGRLPLFHFNGGDASYSFDVENLNISIKAFAGEASPYYPARPDYNINIAPLWGGNVNLRWQDWHAQMSYVGTELHSDHPGLTELRHAIDQLGAAGFYPDANNLSSRYILRGTQNHFLSAGLGYEGDPWRAQLEFGHLFHGNGFVTDLYMIYATVGYRLGSVTPFIGYSSLWPSEKRPQLPSPLPAPRLQAAAETPFLEAYSNQETLSLGGRWDFYNNLALKLQYDLVHVRNHNGIGLWHAQAAGLPAPAEFSNLFSATLDFVF</sequence>
<name>A0A177P2P6_9GAMM</name>
<dbReference type="AlphaFoldDB" id="A0A177P2P6"/>
<evidence type="ECO:0000313" key="2">
    <source>
        <dbReference type="Proteomes" id="UP000077628"/>
    </source>
</evidence>